<evidence type="ECO:0000256" key="2">
    <source>
        <dbReference type="ARBA" id="ARBA00023125"/>
    </source>
</evidence>
<dbReference type="Proteomes" id="UP000734823">
    <property type="component" value="Unassembled WGS sequence"/>
</dbReference>
<comment type="caution">
    <text evidence="5">The sequence shown here is derived from an EMBL/GenBank/DDBJ whole genome shotgun (WGS) entry which is preliminary data.</text>
</comment>
<dbReference type="PANTHER" id="PTHR44688:SF16">
    <property type="entry name" value="DNA-BINDING TRANSCRIPTIONAL ACTIVATOR DEVR_DOSR"/>
    <property type="match status" value="1"/>
</dbReference>
<reference evidence="5 6" key="1">
    <citation type="submission" date="2020-06" db="EMBL/GenBank/DDBJ databases">
        <title>Actinokineospora xiongansis sp. nov., isolated from soil of Baiyangdian.</title>
        <authorList>
            <person name="Zhang X."/>
        </authorList>
    </citation>
    <scope>NUCLEOTIDE SEQUENCE [LARGE SCALE GENOMIC DNA]</scope>
    <source>
        <strain evidence="5 6">HBU206404</strain>
    </source>
</reference>
<proteinExistence type="predicted"/>
<dbReference type="SUPFAM" id="SSF46894">
    <property type="entry name" value="C-terminal effector domain of the bipartite response regulators"/>
    <property type="match status" value="1"/>
</dbReference>
<organism evidence="5 6">
    <name type="scientific">Actinokineospora xionganensis</name>
    <dbReference type="NCBI Taxonomy" id="2684470"/>
    <lineage>
        <taxon>Bacteria</taxon>
        <taxon>Bacillati</taxon>
        <taxon>Actinomycetota</taxon>
        <taxon>Actinomycetes</taxon>
        <taxon>Pseudonocardiales</taxon>
        <taxon>Pseudonocardiaceae</taxon>
        <taxon>Actinokineospora</taxon>
    </lineage>
</organism>
<keyword evidence="3" id="KW-0804">Transcription</keyword>
<protein>
    <submittedName>
        <fullName evidence="5">Helix-turn-helix domain-containing protein</fullName>
    </submittedName>
</protein>
<dbReference type="CDD" id="cd06170">
    <property type="entry name" value="LuxR_C_like"/>
    <property type="match status" value="1"/>
</dbReference>
<keyword evidence="1" id="KW-0805">Transcription regulation</keyword>
<evidence type="ECO:0000256" key="1">
    <source>
        <dbReference type="ARBA" id="ARBA00023015"/>
    </source>
</evidence>
<dbReference type="PRINTS" id="PR00038">
    <property type="entry name" value="HTHLUXR"/>
</dbReference>
<dbReference type="EMBL" id="JABVED010000001">
    <property type="protein sequence ID" value="MBC6446018.1"/>
    <property type="molecule type" value="Genomic_DNA"/>
</dbReference>
<keyword evidence="6" id="KW-1185">Reference proteome</keyword>
<evidence type="ECO:0000313" key="6">
    <source>
        <dbReference type="Proteomes" id="UP000734823"/>
    </source>
</evidence>
<dbReference type="PANTHER" id="PTHR44688">
    <property type="entry name" value="DNA-BINDING TRANSCRIPTIONAL ACTIVATOR DEVR_DOSR"/>
    <property type="match status" value="1"/>
</dbReference>
<dbReference type="InterPro" id="IPR016032">
    <property type="entry name" value="Sig_transdc_resp-reg_C-effctor"/>
</dbReference>
<evidence type="ECO:0000259" key="4">
    <source>
        <dbReference type="PROSITE" id="PS50043"/>
    </source>
</evidence>
<dbReference type="InterPro" id="IPR036388">
    <property type="entry name" value="WH-like_DNA-bd_sf"/>
</dbReference>
<dbReference type="PROSITE" id="PS50043">
    <property type="entry name" value="HTH_LUXR_2"/>
    <property type="match status" value="1"/>
</dbReference>
<dbReference type="SMART" id="SM00421">
    <property type="entry name" value="HTH_LUXR"/>
    <property type="match status" value="1"/>
</dbReference>
<keyword evidence="2" id="KW-0238">DNA-binding</keyword>
<evidence type="ECO:0000256" key="3">
    <source>
        <dbReference type="ARBA" id="ARBA00023163"/>
    </source>
</evidence>
<dbReference type="Gene3D" id="1.10.10.10">
    <property type="entry name" value="Winged helix-like DNA-binding domain superfamily/Winged helix DNA-binding domain"/>
    <property type="match status" value="1"/>
</dbReference>
<feature type="domain" description="HTH luxR-type" evidence="4">
    <location>
        <begin position="116"/>
        <end position="181"/>
    </location>
</feature>
<sequence>MLLGFQQIFYEAADMALAASAATLAEISLADLDVVVARRSILGIADAQDVIAAARVADVTLVTVVDDPRDSGPEVTGVAASVGIDLAPDVFRREVRRAVESGKVSAAGDGAADGAADDAGSNLSSREIDVLKLVARGLTHGQIGRNIGISRHTVDTYIKRIRAKLSVGNKAELTRAALAMGL</sequence>
<dbReference type="InterPro" id="IPR000792">
    <property type="entry name" value="Tscrpt_reg_LuxR_C"/>
</dbReference>
<name>A0ABR7L0H2_9PSEU</name>
<evidence type="ECO:0000313" key="5">
    <source>
        <dbReference type="EMBL" id="MBC6446018.1"/>
    </source>
</evidence>
<dbReference type="RefSeq" id="WP_187218067.1">
    <property type="nucleotide sequence ID" value="NZ_JABVED010000001.1"/>
</dbReference>
<gene>
    <name evidence="5" type="ORF">GPZ80_02375</name>
</gene>
<dbReference type="Pfam" id="PF00196">
    <property type="entry name" value="GerE"/>
    <property type="match status" value="1"/>
</dbReference>
<accession>A0ABR7L0H2</accession>